<feature type="region of interest" description="Disordered" evidence="1">
    <location>
        <begin position="1"/>
        <end position="158"/>
    </location>
</feature>
<feature type="region of interest" description="Disordered" evidence="1">
    <location>
        <begin position="642"/>
        <end position="844"/>
    </location>
</feature>
<feature type="compositionally biased region" description="Acidic residues" evidence="1">
    <location>
        <begin position="33"/>
        <end position="45"/>
    </location>
</feature>
<proteinExistence type="predicted"/>
<feature type="compositionally biased region" description="Basic and acidic residues" evidence="1">
    <location>
        <begin position="650"/>
        <end position="659"/>
    </location>
</feature>
<reference evidence="2" key="1">
    <citation type="journal article" date="2023" name="Front. Microbiol.">
        <title>Genomic-based phylogenetic and metabolic analyses of the genus Natronomonas, and description of Natronomonas aquatica sp. nov.</title>
        <authorList>
            <person name="Garcia-Roldan A."/>
            <person name="Duran-Viseras A."/>
            <person name="de la Haba R.R."/>
            <person name="Corral P."/>
            <person name="Sanchez-Porro C."/>
            <person name="Ventosa A."/>
        </authorList>
    </citation>
    <scope>NUCLEOTIDE SEQUENCE</scope>
    <source>
        <strain evidence="2">F2-12</strain>
    </source>
</reference>
<dbReference type="Proteomes" id="UP001139494">
    <property type="component" value="Unassembled WGS sequence"/>
</dbReference>
<name>A0A9R1CSQ0_9EURY</name>
<organism evidence="2 3">
    <name type="scientific">Natronomonas aquatica</name>
    <dbReference type="NCBI Taxonomy" id="2841590"/>
    <lineage>
        <taxon>Archaea</taxon>
        <taxon>Methanobacteriati</taxon>
        <taxon>Methanobacteriota</taxon>
        <taxon>Stenosarchaea group</taxon>
        <taxon>Halobacteria</taxon>
        <taxon>Halobacteriales</taxon>
        <taxon>Natronomonadaceae</taxon>
        <taxon>Natronomonas</taxon>
    </lineage>
</organism>
<accession>A0A9R1CSQ0</accession>
<feature type="compositionally biased region" description="Gly residues" evidence="1">
    <location>
        <begin position="743"/>
        <end position="757"/>
    </location>
</feature>
<feature type="compositionally biased region" description="Low complexity" evidence="1">
    <location>
        <begin position="122"/>
        <end position="134"/>
    </location>
</feature>
<dbReference type="AlphaFoldDB" id="A0A9R1CSQ0"/>
<evidence type="ECO:0000313" key="3">
    <source>
        <dbReference type="Proteomes" id="UP001139494"/>
    </source>
</evidence>
<feature type="region of interest" description="Disordered" evidence="1">
    <location>
        <begin position="545"/>
        <end position="623"/>
    </location>
</feature>
<evidence type="ECO:0000313" key="2">
    <source>
        <dbReference type="EMBL" id="MCQ4334643.1"/>
    </source>
</evidence>
<sequence>MVNLPSSMAGESHSSNVDGIDTGTATGEAYDGPTEETGDFADDGADGGGRTRSVRETVSIPSSVGDDVTTVNPDPTDPAQDRSTGLNIPSSVGDDVTTVNPDPTDPAQTRSTTVDDVERATSGGSVSVDVSAGSGSPGGIDSPEVSGTTATETVAREDLGVGVREDVATRLDRQVDQVDVGADDVVRTSDGFGLDDETTGELARRQAAAQDPLRDPEDFVADTSGEDVSVRRRARPFFEDQREALGLNPPEESSIRRRLRSGSRSVQGFFDDVATRQEQAVPSAGSLAEDSDIPGSDQIPTVTPGDQTRGAGAVFDLPGAVDSAARVGERAANVGQASAESTAADLGLDGTFDVQEDALGQEIDAQQTAVGQTASDIETVARNDPGVLVGAIGTGVATSVGVGVGVGRGVTRARDAARTAGATEIDFGDVTNPSTRAFVEGDEGDPFPAVQDRDLAAEQPAEAIRQQADEFTPRDLETEFEDAGAPVGADESVMFRAVDTEPEGPGRSRADQGLETFGTERPFDPPGGFVSPELSPRFLGVEDAEFSPRPGLPDFGGRPTGVAVRTRVREPDASDFEGFRTELEERAGETDAFTNPDFSFGEAEAVIPPQAEFTPVSSGGLGRRAARAVGIGSDFEVNVAGRSVPLRTVADVEGRRGFLDDTSGSLGSGRGVGQSRRLDEFSSRGVRQRTDRPTAIPASSGAFGTSSPSAVGSSGFGLGLSSGASSPGSSGSSSGVSSPGSSGSSGGNSGASSGGSSGTSAPDGGAFGAGGSASGTAGLSGLGGTSGTSADSPASGGGSSGAFNTASGASGSGGAFGDGFGGGDDGPPVTDEEFPGDDQDLEDRSDILRAQSADLFESGIASAEELLTRGSN</sequence>
<gene>
    <name evidence="2" type="ORF">KM295_14380</name>
</gene>
<feature type="compositionally biased region" description="Basic and acidic residues" evidence="1">
    <location>
        <begin position="567"/>
        <end position="589"/>
    </location>
</feature>
<feature type="compositionally biased region" description="Low complexity" evidence="1">
    <location>
        <begin position="721"/>
        <end position="742"/>
    </location>
</feature>
<feature type="compositionally biased region" description="Low complexity" evidence="1">
    <location>
        <begin position="64"/>
        <end position="78"/>
    </location>
</feature>
<feature type="compositionally biased region" description="Acidic residues" evidence="1">
    <location>
        <begin position="830"/>
        <end position="841"/>
    </location>
</feature>
<feature type="compositionally biased region" description="Basic and acidic residues" evidence="1">
    <location>
        <begin position="676"/>
        <end position="692"/>
    </location>
</feature>
<feature type="compositionally biased region" description="Gly residues" evidence="1">
    <location>
        <begin position="765"/>
        <end position="786"/>
    </location>
</feature>
<dbReference type="EMBL" id="JAHLKM010000030">
    <property type="protein sequence ID" value="MCQ4334643.1"/>
    <property type="molecule type" value="Genomic_DNA"/>
</dbReference>
<feature type="compositionally biased region" description="Gly residues" evidence="1">
    <location>
        <begin position="810"/>
        <end position="825"/>
    </location>
</feature>
<dbReference type="RefSeq" id="WP_256030711.1">
    <property type="nucleotide sequence ID" value="NZ_JAHLKM010000030.1"/>
</dbReference>
<feature type="compositionally biased region" description="Polar residues" evidence="1">
    <location>
        <begin position="81"/>
        <end position="90"/>
    </location>
</feature>
<feature type="region of interest" description="Disordered" evidence="1">
    <location>
        <begin position="188"/>
        <end position="227"/>
    </location>
</feature>
<evidence type="ECO:0000256" key="1">
    <source>
        <dbReference type="SAM" id="MobiDB-lite"/>
    </source>
</evidence>
<protein>
    <submittedName>
        <fullName evidence="2">Uncharacterized protein</fullName>
    </submittedName>
</protein>
<feature type="compositionally biased region" description="Low complexity" evidence="1">
    <location>
        <begin position="92"/>
        <end position="106"/>
    </location>
</feature>
<comment type="caution">
    <text evidence="2">The sequence shown here is derived from an EMBL/GenBank/DDBJ whole genome shotgun (WGS) entry which is preliminary data.</text>
</comment>
<keyword evidence="3" id="KW-1185">Reference proteome</keyword>
<feature type="region of interest" description="Disordered" evidence="1">
    <location>
        <begin position="241"/>
        <end position="260"/>
    </location>
</feature>